<reference evidence="3" key="1">
    <citation type="submission" date="2010-11" db="EMBL/GenBank/DDBJ databases">
        <title>Genome sequence of Helicobacter pylori strain SouthAfrica7.</title>
        <authorList>
            <person name="Kersulyte D."/>
            <person name="Segal I."/>
            <person name="Mistry R."/>
            <person name="Berg D.E."/>
        </authorList>
    </citation>
    <scope>NUCLEOTIDE SEQUENCE [LARGE SCALE GENOMIC DNA]</scope>
    <source>
        <strain evidence="3">SouthAfrica7</strain>
    </source>
</reference>
<dbReference type="RefSeq" id="WP_000852751.1">
    <property type="nucleotide sequence ID" value="NC_017361.1"/>
</dbReference>
<gene>
    <name evidence="2" type="ordered locus">HPSA_00310</name>
</gene>
<sequence>MAEWKTDTEEVKKIVKACRDFKKSLQEEKCGGFIKDLDRYAREIQIERRKIEMQLQGAREELRKAKRNEDDARFVLRGLQVGSFISLIFPPVRIAAAGAIAAAEMVLKFMKEDTEKCKRNVALLERAFEIYSNQARASRDLVEGSWEGVKSRLGFYTDRHQEFIKRSGQASAAIDERYDIVPPESLKERDFESPTIFNSANKKVCDERLKDLREDFSFSLYTELKDKISASSHRDRTTTPKEHGLDLMSVGIESLTSAKKHCAKNIKEALHDFTEKVKKSPNDLNAMNEAFNRLKTELERVTNDEQLKGLRENLNASLHALYAELKDKIHQNALSGDDLERMAISKEREFEKNLEDLMPSDLSVHAYNESLTLAKKHCIKNCKKALESFMEKIKESPNDLNALNEAFDQLETELEGFTENLSQKIAPVLERYETYKQRALDYGEFLESKKEGFIADEKNPYPEEVKFNELRLAEFDSVFSVIVPLENLSKTACTHHALKALQATDKDLGFDAIELEQIAKGFIPRGYLWHFDANILGNVALVREELLLGVKHTKGYSLWKQFLQTQN</sequence>
<dbReference type="KEGG" id="hes:HPSA_00310"/>
<evidence type="ECO:0000256" key="1">
    <source>
        <dbReference type="SAM" id="Coils"/>
    </source>
</evidence>
<dbReference type="PATRIC" id="fig|907239.3.peg.60"/>
<accession>E8QTR3</accession>
<protein>
    <submittedName>
        <fullName evidence="2">Uncharacterized protein</fullName>
    </submittedName>
</protein>
<dbReference type="OrthoDB" id="5328561at2"/>
<dbReference type="HOGENOM" id="CLU_043783_0_0_7"/>
<reference evidence="2 3" key="2">
    <citation type="journal article" date="2013" name="Genome Announc.">
        <title>Genome Sequences of Three hpAfrica2 Strains of Helicobacter pylori.</title>
        <authorList>
            <person name="Duncan S.S."/>
            <person name="Bertoli M.T."/>
            <person name="Kersulyte D."/>
            <person name="Valk P.L."/>
            <person name="Tamma S."/>
            <person name="Segal I."/>
            <person name="McClain M.S."/>
            <person name="Cover T.L."/>
            <person name="Berg D.E."/>
        </authorList>
    </citation>
    <scope>NUCLEOTIDE SEQUENCE [LARGE SCALE GENOMIC DNA]</scope>
    <source>
        <strain evidence="2 3">SouthAfrica7</strain>
    </source>
</reference>
<dbReference type="Pfam" id="PF14414">
    <property type="entry name" value="WHH"/>
    <property type="match status" value="1"/>
</dbReference>
<name>E8QTR3_HELPW</name>
<dbReference type="EMBL" id="CP002336">
    <property type="protein sequence ID" value="ADU84090.1"/>
    <property type="molecule type" value="Genomic_DNA"/>
</dbReference>
<dbReference type="Proteomes" id="UP000007467">
    <property type="component" value="Chromosome"/>
</dbReference>
<dbReference type="InterPro" id="IPR032869">
    <property type="entry name" value="WHH_dom_containing"/>
</dbReference>
<organism evidence="2 3">
    <name type="scientific">Helicobacter pylori (strain SouthAfrica7)</name>
    <dbReference type="NCBI Taxonomy" id="907239"/>
    <lineage>
        <taxon>Bacteria</taxon>
        <taxon>Pseudomonadati</taxon>
        <taxon>Campylobacterota</taxon>
        <taxon>Epsilonproteobacteria</taxon>
        <taxon>Campylobacterales</taxon>
        <taxon>Helicobacteraceae</taxon>
        <taxon>Helicobacter</taxon>
    </lineage>
</organism>
<proteinExistence type="predicted"/>
<feature type="coiled-coil region" evidence="1">
    <location>
        <begin position="41"/>
        <end position="68"/>
    </location>
</feature>
<evidence type="ECO:0000313" key="2">
    <source>
        <dbReference type="EMBL" id="ADU84090.1"/>
    </source>
</evidence>
<evidence type="ECO:0000313" key="3">
    <source>
        <dbReference type="Proteomes" id="UP000007467"/>
    </source>
</evidence>
<dbReference type="AlphaFoldDB" id="E8QTR3"/>
<keyword evidence="1" id="KW-0175">Coiled coil</keyword>